<reference evidence="1" key="1">
    <citation type="submission" date="2019-04" db="EMBL/GenBank/DDBJ databases">
        <title>Evolution of Biomass-Degrading Anaerobic Consortia Revealed by Metagenomics.</title>
        <authorList>
            <person name="Peng X."/>
        </authorList>
    </citation>
    <scope>NUCLEOTIDE SEQUENCE</scope>
    <source>
        <strain evidence="1">SIG140</strain>
    </source>
</reference>
<gene>
    <name evidence="1" type="ORF">E7101_10575</name>
</gene>
<dbReference type="AlphaFoldDB" id="A0A9D5P1H4"/>
<accession>A0A9D5P1H4</accession>
<protein>
    <submittedName>
        <fullName evidence="1">YolD-like family protein</fullName>
    </submittedName>
</protein>
<dbReference type="Proteomes" id="UP000806522">
    <property type="component" value="Unassembled WGS sequence"/>
</dbReference>
<dbReference type="EMBL" id="SUYC01000012">
    <property type="protein sequence ID" value="MBE6271380.1"/>
    <property type="molecule type" value="Genomic_DNA"/>
</dbReference>
<sequence>MTHDYDDIINLPHYEPKHHPRMSMWNRAAQFAPFAALTGYDAAIRESGRLTDDWVGLSESGNEEMNRKMELIVSILPEHPSVTIEYFVPDRHKAGGSYQSYTGNVKRIDEYEKYIEFTDGKKVPLDVIREIKID</sequence>
<comment type="caution">
    <text evidence="1">The sequence shown here is derived from an EMBL/GenBank/DDBJ whole genome shotgun (WGS) entry which is preliminary data.</text>
</comment>
<name>A0A9D5P1H4_XYLRU</name>
<evidence type="ECO:0000313" key="1">
    <source>
        <dbReference type="EMBL" id="MBE6271380.1"/>
    </source>
</evidence>
<organism evidence="1 2">
    <name type="scientific">Xylanibacter ruminicola</name>
    <name type="common">Prevotella ruminicola</name>
    <dbReference type="NCBI Taxonomy" id="839"/>
    <lineage>
        <taxon>Bacteria</taxon>
        <taxon>Pseudomonadati</taxon>
        <taxon>Bacteroidota</taxon>
        <taxon>Bacteroidia</taxon>
        <taxon>Bacteroidales</taxon>
        <taxon>Prevotellaceae</taxon>
        <taxon>Xylanibacter</taxon>
    </lineage>
</organism>
<proteinExistence type="predicted"/>
<evidence type="ECO:0000313" key="2">
    <source>
        <dbReference type="Proteomes" id="UP000806522"/>
    </source>
</evidence>